<proteinExistence type="inferred from homology"/>
<comment type="caution">
    <text evidence="2">The sequence shown here is derived from an EMBL/GenBank/DDBJ whole genome shotgun (WGS) entry which is preliminary data.</text>
</comment>
<name>A0ABT5VPT5_9BACT</name>
<dbReference type="RefSeq" id="WP_275107845.1">
    <property type="nucleotide sequence ID" value="NZ_JAKJSC010000001.1"/>
</dbReference>
<reference evidence="2 3" key="1">
    <citation type="submission" date="2022-01" db="EMBL/GenBank/DDBJ databases">
        <title>Labilibaculum sp. nov, a marine bacterium isolated from Antarctica.</title>
        <authorList>
            <person name="Dai W."/>
        </authorList>
    </citation>
    <scope>NUCLEOTIDE SEQUENCE [LARGE SCALE GENOMIC DNA]</scope>
    <source>
        <strain evidence="2 3">DW002</strain>
    </source>
</reference>
<dbReference type="Proteomes" id="UP001528920">
    <property type="component" value="Unassembled WGS sequence"/>
</dbReference>
<dbReference type="InterPro" id="IPR014748">
    <property type="entry name" value="Enoyl-CoA_hydra_C"/>
</dbReference>
<dbReference type="InterPro" id="IPR029045">
    <property type="entry name" value="ClpP/crotonase-like_dom_sf"/>
</dbReference>
<protein>
    <submittedName>
        <fullName evidence="2">Enoyl-CoA hydratase-related protein</fullName>
    </submittedName>
</protein>
<dbReference type="Gene3D" id="3.90.226.10">
    <property type="entry name" value="2-enoyl-CoA Hydratase, Chain A, domain 1"/>
    <property type="match status" value="1"/>
</dbReference>
<dbReference type="InterPro" id="IPR051683">
    <property type="entry name" value="Enoyl-CoA_Hydratase/Isomerase"/>
</dbReference>
<sequence>MKEFQTIEFNIENQIGTITLNRPDIHNAFNEVMIGEIIDCFEEVEKMDYETLRVVILKGKGKSFCAGADLKWMKGVANYSYEENYVESYKLSMCFNAVYACKFPTIAVVHGAAIGGANGLLAACDFVLAHKNTVFSLSEVKIGIVPACISPYVMKRVGEYKSKELMLTGMRFDGKEAKQAGLANWSFGEKKLKSKLEDLISKLKSSGPIAVSTCKQLLYDVENVWNHEEAMKNTAKMIAELRQSDEGQEGMSSFLEKRKPNWTLDN</sequence>
<dbReference type="InterPro" id="IPR001753">
    <property type="entry name" value="Enoyl-CoA_hydra/iso"/>
</dbReference>
<keyword evidence="3" id="KW-1185">Reference proteome</keyword>
<dbReference type="CDD" id="cd06558">
    <property type="entry name" value="crotonase-like"/>
    <property type="match status" value="1"/>
</dbReference>
<dbReference type="SUPFAM" id="SSF52096">
    <property type="entry name" value="ClpP/crotonase"/>
    <property type="match status" value="1"/>
</dbReference>
<dbReference type="Gene3D" id="1.10.12.10">
    <property type="entry name" value="Lyase 2-enoyl-coa Hydratase, Chain A, domain 2"/>
    <property type="match status" value="1"/>
</dbReference>
<accession>A0ABT5VPT5</accession>
<evidence type="ECO:0000313" key="2">
    <source>
        <dbReference type="EMBL" id="MDE5416503.1"/>
    </source>
</evidence>
<evidence type="ECO:0000256" key="1">
    <source>
        <dbReference type="ARBA" id="ARBA00005254"/>
    </source>
</evidence>
<comment type="similarity">
    <text evidence="1">Belongs to the enoyl-CoA hydratase/isomerase family.</text>
</comment>
<organism evidence="2 3">
    <name type="scientific">Paralabilibaculum antarcticum</name>
    <dbReference type="NCBI Taxonomy" id="2912572"/>
    <lineage>
        <taxon>Bacteria</taxon>
        <taxon>Pseudomonadati</taxon>
        <taxon>Bacteroidota</taxon>
        <taxon>Bacteroidia</taxon>
        <taxon>Marinilabiliales</taxon>
        <taxon>Marinifilaceae</taxon>
        <taxon>Paralabilibaculum</taxon>
    </lineage>
</organism>
<evidence type="ECO:0000313" key="3">
    <source>
        <dbReference type="Proteomes" id="UP001528920"/>
    </source>
</evidence>
<dbReference type="PANTHER" id="PTHR42964:SF1">
    <property type="entry name" value="POLYKETIDE BIOSYNTHESIS ENOYL-COA HYDRATASE PKSH-RELATED"/>
    <property type="match status" value="1"/>
</dbReference>
<gene>
    <name evidence="2" type="ORF">L3049_00685</name>
</gene>
<dbReference type="EMBL" id="JAKJSC010000001">
    <property type="protein sequence ID" value="MDE5416503.1"/>
    <property type="molecule type" value="Genomic_DNA"/>
</dbReference>
<dbReference type="PANTHER" id="PTHR42964">
    <property type="entry name" value="ENOYL-COA HYDRATASE"/>
    <property type="match status" value="1"/>
</dbReference>
<dbReference type="Pfam" id="PF00378">
    <property type="entry name" value="ECH_1"/>
    <property type="match status" value="1"/>
</dbReference>